<dbReference type="AlphaFoldDB" id="A0A9J5WQZ7"/>
<keyword evidence="2" id="KW-1185">Reference proteome</keyword>
<name>A0A9J5WQZ7_SOLCO</name>
<accession>A0A9J5WQZ7</accession>
<reference evidence="1 2" key="1">
    <citation type="submission" date="2020-09" db="EMBL/GenBank/DDBJ databases">
        <title>De no assembly of potato wild relative species, Solanum commersonii.</title>
        <authorList>
            <person name="Cho K."/>
        </authorList>
    </citation>
    <scope>NUCLEOTIDE SEQUENCE [LARGE SCALE GENOMIC DNA]</scope>
    <source>
        <strain evidence="1">LZ3.2</strain>
        <tissue evidence="1">Leaf</tissue>
    </source>
</reference>
<evidence type="ECO:0000313" key="2">
    <source>
        <dbReference type="Proteomes" id="UP000824120"/>
    </source>
</evidence>
<evidence type="ECO:0000313" key="1">
    <source>
        <dbReference type="EMBL" id="KAG5577440.1"/>
    </source>
</evidence>
<proteinExistence type="predicted"/>
<comment type="caution">
    <text evidence="1">The sequence shown here is derived from an EMBL/GenBank/DDBJ whole genome shotgun (WGS) entry which is preliminary data.</text>
</comment>
<dbReference type="EMBL" id="JACXVP010000011">
    <property type="protein sequence ID" value="KAG5577440.1"/>
    <property type="molecule type" value="Genomic_DNA"/>
</dbReference>
<protein>
    <submittedName>
        <fullName evidence="1">Uncharacterized protein</fullName>
    </submittedName>
</protein>
<sequence length="137" mass="15857">VTLKFTEVISPRRHESHSKEHSFDSSLLTGIVECQWKHLICNKESISESLHSRNIQKSGNKLENEMINEDVAHRIKIGYQNVSSIEQLLDQQMLCVTECWTTKMCGHTTLGRTKTDHIRKKVQVAHIEDTMKECRLI</sequence>
<feature type="non-terminal residue" evidence="1">
    <location>
        <position position="137"/>
    </location>
</feature>
<organism evidence="1 2">
    <name type="scientific">Solanum commersonii</name>
    <name type="common">Commerson's wild potato</name>
    <name type="synonym">Commerson's nightshade</name>
    <dbReference type="NCBI Taxonomy" id="4109"/>
    <lineage>
        <taxon>Eukaryota</taxon>
        <taxon>Viridiplantae</taxon>
        <taxon>Streptophyta</taxon>
        <taxon>Embryophyta</taxon>
        <taxon>Tracheophyta</taxon>
        <taxon>Spermatophyta</taxon>
        <taxon>Magnoliopsida</taxon>
        <taxon>eudicotyledons</taxon>
        <taxon>Gunneridae</taxon>
        <taxon>Pentapetalae</taxon>
        <taxon>asterids</taxon>
        <taxon>lamiids</taxon>
        <taxon>Solanales</taxon>
        <taxon>Solanaceae</taxon>
        <taxon>Solanoideae</taxon>
        <taxon>Solaneae</taxon>
        <taxon>Solanum</taxon>
    </lineage>
</organism>
<dbReference type="Proteomes" id="UP000824120">
    <property type="component" value="Chromosome 11"/>
</dbReference>
<gene>
    <name evidence="1" type="ORF">H5410_057574</name>
</gene>